<keyword evidence="4" id="KW-1185">Reference proteome</keyword>
<keyword evidence="1" id="KW-0511">Multifunctional enzyme</keyword>
<evidence type="ECO:0000259" key="2">
    <source>
        <dbReference type="PROSITE" id="PS50878"/>
    </source>
</evidence>
<dbReference type="PANTHER" id="PTHR37984">
    <property type="entry name" value="PROTEIN CBG26694"/>
    <property type="match status" value="1"/>
</dbReference>
<dbReference type="Pfam" id="PF17919">
    <property type="entry name" value="RT_RNaseH_2"/>
    <property type="match status" value="1"/>
</dbReference>
<accession>A0AAP0AZ08</accession>
<dbReference type="Gene3D" id="3.30.70.270">
    <property type="match status" value="2"/>
</dbReference>
<comment type="caution">
    <text evidence="3">The sequence shown here is derived from an EMBL/GenBank/DDBJ whole genome shotgun (WGS) entry which is preliminary data.</text>
</comment>
<dbReference type="FunFam" id="3.30.70.270:FF:000020">
    <property type="entry name" value="Transposon Tf2-6 polyprotein-like Protein"/>
    <property type="match status" value="1"/>
</dbReference>
<evidence type="ECO:0000313" key="4">
    <source>
        <dbReference type="Proteomes" id="UP001418222"/>
    </source>
</evidence>
<evidence type="ECO:0000313" key="3">
    <source>
        <dbReference type="EMBL" id="KAK8921042.1"/>
    </source>
</evidence>
<feature type="domain" description="Reverse transcriptase" evidence="2">
    <location>
        <begin position="1"/>
        <end position="76"/>
    </location>
</feature>
<dbReference type="InterPro" id="IPR043502">
    <property type="entry name" value="DNA/RNA_pol_sf"/>
</dbReference>
<dbReference type="InterPro" id="IPR043128">
    <property type="entry name" value="Rev_trsase/Diguanyl_cyclase"/>
</dbReference>
<protein>
    <recommendedName>
        <fullName evidence="2">Reverse transcriptase domain-containing protein</fullName>
    </recommendedName>
</protein>
<dbReference type="InterPro" id="IPR041577">
    <property type="entry name" value="RT_RNaseH_2"/>
</dbReference>
<dbReference type="EMBL" id="JBBWWQ010000018">
    <property type="protein sequence ID" value="KAK8921042.1"/>
    <property type="molecule type" value="Genomic_DNA"/>
</dbReference>
<dbReference type="Proteomes" id="UP001418222">
    <property type="component" value="Unassembled WGS sequence"/>
</dbReference>
<dbReference type="PROSITE" id="PS50878">
    <property type="entry name" value="RT_POL"/>
    <property type="match status" value="1"/>
</dbReference>
<dbReference type="AlphaFoldDB" id="A0AAP0AZ08"/>
<organism evidence="3 4">
    <name type="scientific">Platanthera zijinensis</name>
    <dbReference type="NCBI Taxonomy" id="2320716"/>
    <lineage>
        <taxon>Eukaryota</taxon>
        <taxon>Viridiplantae</taxon>
        <taxon>Streptophyta</taxon>
        <taxon>Embryophyta</taxon>
        <taxon>Tracheophyta</taxon>
        <taxon>Spermatophyta</taxon>
        <taxon>Magnoliopsida</taxon>
        <taxon>Liliopsida</taxon>
        <taxon>Asparagales</taxon>
        <taxon>Orchidaceae</taxon>
        <taxon>Orchidoideae</taxon>
        <taxon>Orchideae</taxon>
        <taxon>Orchidinae</taxon>
        <taxon>Platanthera</taxon>
    </lineage>
</organism>
<dbReference type="Pfam" id="PF00078">
    <property type="entry name" value="RVT_1"/>
    <property type="match status" value="1"/>
</dbReference>
<name>A0AAP0AZ08_9ASPA</name>
<dbReference type="CDD" id="cd09274">
    <property type="entry name" value="RNase_HI_RT_Ty3"/>
    <property type="match status" value="1"/>
</dbReference>
<dbReference type="InterPro" id="IPR000477">
    <property type="entry name" value="RT_dom"/>
</dbReference>
<dbReference type="InterPro" id="IPR050951">
    <property type="entry name" value="Retrovirus_Pol_polyprotein"/>
</dbReference>
<evidence type="ECO:0000256" key="1">
    <source>
        <dbReference type="ARBA" id="ARBA00023268"/>
    </source>
</evidence>
<sequence length="217" mass="25401">MNRVFRKYLDSFIVVFIDDILVYSKSEEEHETHLRLVLQVLRENQLYAKFSKSEFWLEKPVLRTVAEVRSFLGLAGYYRRFVENFSRIALPLTSLTHKDQKFVWTQECSQAFDTLKERLMTAPILSLPKWTGGFQIFSDASGCGLGYVLVQHGSVIAFGSRQLKAHERNYPVHDLELATVIFALKLWWHYICGAKVEIYTDHKSLKYLLDQKDLNMR</sequence>
<gene>
    <name evidence="3" type="ORF">KSP39_PZI020900</name>
</gene>
<dbReference type="PANTHER" id="PTHR37984:SF5">
    <property type="entry name" value="PROTEIN NYNRIN-LIKE"/>
    <property type="match status" value="1"/>
</dbReference>
<dbReference type="GO" id="GO:0003824">
    <property type="term" value="F:catalytic activity"/>
    <property type="evidence" value="ECO:0007669"/>
    <property type="project" value="UniProtKB-KW"/>
</dbReference>
<reference evidence="3 4" key="1">
    <citation type="journal article" date="2022" name="Nat. Plants">
        <title>Genomes of leafy and leafless Platanthera orchids illuminate the evolution of mycoheterotrophy.</title>
        <authorList>
            <person name="Li M.H."/>
            <person name="Liu K.W."/>
            <person name="Li Z."/>
            <person name="Lu H.C."/>
            <person name="Ye Q.L."/>
            <person name="Zhang D."/>
            <person name="Wang J.Y."/>
            <person name="Li Y.F."/>
            <person name="Zhong Z.M."/>
            <person name="Liu X."/>
            <person name="Yu X."/>
            <person name="Liu D.K."/>
            <person name="Tu X.D."/>
            <person name="Liu B."/>
            <person name="Hao Y."/>
            <person name="Liao X.Y."/>
            <person name="Jiang Y.T."/>
            <person name="Sun W.H."/>
            <person name="Chen J."/>
            <person name="Chen Y.Q."/>
            <person name="Ai Y."/>
            <person name="Zhai J.W."/>
            <person name="Wu S.S."/>
            <person name="Zhou Z."/>
            <person name="Hsiao Y.Y."/>
            <person name="Wu W.L."/>
            <person name="Chen Y.Y."/>
            <person name="Lin Y.F."/>
            <person name="Hsu J.L."/>
            <person name="Li C.Y."/>
            <person name="Wang Z.W."/>
            <person name="Zhao X."/>
            <person name="Zhong W.Y."/>
            <person name="Ma X.K."/>
            <person name="Ma L."/>
            <person name="Huang J."/>
            <person name="Chen G.Z."/>
            <person name="Huang M.Z."/>
            <person name="Huang L."/>
            <person name="Peng D.H."/>
            <person name="Luo Y.B."/>
            <person name="Zou S.Q."/>
            <person name="Chen S.P."/>
            <person name="Lan S."/>
            <person name="Tsai W.C."/>
            <person name="Van de Peer Y."/>
            <person name="Liu Z.J."/>
        </authorList>
    </citation>
    <scope>NUCLEOTIDE SEQUENCE [LARGE SCALE GENOMIC DNA]</scope>
    <source>
        <strain evidence="3">Lor287</strain>
    </source>
</reference>
<proteinExistence type="predicted"/>
<dbReference type="SUPFAM" id="SSF56672">
    <property type="entry name" value="DNA/RNA polymerases"/>
    <property type="match status" value="1"/>
</dbReference>